<gene>
    <name evidence="1" type="ORF">KOR34_32980</name>
</gene>
<protein>
    <recommendedName>
        <fullName evidence="3">Leucine Rich repeats (2 copies)</fullName>
    </recommendedName>
</protein>
<keyword evidence="2" id="KW-1185">Reference proteome</keyword>
<reference evidence="1 2" key="1">
    <citation type="submission" date="2019-02" db="EMBL/GenBank/DDBJ databases">
        <title>Deep-cultivation of Planctomycetes and their phenomic and genomic characterization uncovers novel biology.</title>
        <authorList>
            <person name="Wiegand S."/>
            <person name="Jogler M."/>
            <person name="Boedeker C."/>
            <person name="Pinto D."/>
            <person name="Vollmers J."/>
            <person name="Rivas-Marin E."/>
            <person name="Kohn T."/>
            <person name="Peeters S.H."/>
            <person name="Heuer A."/>
            <person name="Rast P."/>
            <person name="Oberbeckmann S."/>
            <person name="Bunk B."/>
            <person name="Jeske O."/>
            <person name="Meyerdierks A."/>
            <person name="Storesund J.E."/>
            <person name="Kallscheuer N."/>
            <person name="Luecker S."/>
            <person name="Lage O.M."/>
            <person name="Pohl T."/>
            <person name="Merkel B.J."/>
            <person name="Hornburger P."/>
            <person name="Mueller R.-W."/>
            <person name="Bruemmer F."/>
            <person name="Labrenz M."/>
            <person name="Spormann A.M."/>
            <person name="Op Den Camp H."/>
            <person name="Overmann J."/>
            <person name="Amann R."/>
            <person name="Jetten M.S.M."/>
            <person name="Mascher T."/>
            <person name="Medema M.H."/>
            <person name="Devos D.P."/>
            <person name="Kaster A.-K."/>
            <person name="Ovreas L."/>
            <person name="Rohde M."/>
            <person name="Galperin M.Y."/>
            <person name="Jogler C."/>
        </authorList>
    </citation>
    <scope>NUCLEOTIDE SEQUENCE [LARGE SCALE GENOMIC DNA]</scope>
    <source>
        <strain evidence="1 2">KOR34</strain>
    </source>
</reference>
<evidence type="ECO:0000313" key="2">
    <source>
        <dbReference type="Proteomes" id="UP000316714"/>
    </source>
</evidence>
<proteinExistence type="predicted"/>
<organism evidence="1 2">
    <name type="scientific">Posidoniimonas corsicana</name>
    <dbReference type="NCBI Taxonomy" id="1938618"/>
    <lineage>
        <taxon>Bacteria</taxon>
        <taxon>Pseudomonadati</taxon>
        <taxon>Planctomycetota</taxon>
        <taxon>Planctomycetia</taxon>
        <taxon>Pirellulales</taxon>
        <taxon>Lacipirellulaceae</taxon>
        <taxon>Posidoniimonas</taxon>
    </lineage>
</organism>
<dbReference type="Gene3D" id="3.80.10.10">
    <property type="entry name" value="Ribonuclease Inhibitor"/>
    <property type="match status" value="1"/>
</dbReference>
<dbReference type="RefSeq" id="WP_146566120.1">
    <property type="nucleotide sequence ID" value="NZ_SIHJ01000002.1"/>
</dbReference>
<dbReference type="Proteomes" id="UP000316714">
    <property type="component" value="Unassembled WGS sequence"/>
</dbReference>
<dbReference type="InterPro" id="IPR032675">
    <property type="entry name" value="LRR_dom_sf"/>
</dbReference>
<comment type="caution">
    <text evidence="1">The sequence shown here is derived from an EMBL/GenBank/DDBJ whole genome shotgun (WGS) entry which is preliminary data.</text>
</comment>
<dbReference type="EMBL" id="SIHJ01000002">
    <property type="protein sequence ID" value="TWT33466.1"/>
    <property type="molecule type" value="Genomic_DNA"/>
</dbReference>
<evidence type="ECO:0008006" key="3">
    <source>
        <dbReference type="Google" id="ProtNLM"/>
    </source>
</evidence>
<dbReference type="SUPFAM" id="SSF52047">
    <property type="entry name" value="RNI-like"/>
    <property type="match status" value="1"/>
</dbReference>
<evidence type="ECO:0000313" key="1">
    <source>
        <dbReference type="EMBL" id="TWT33466.1"/>
    </source>
</evidence>
<name>A0A5C5V4K0_9BACT</name>
<sequence length="271" mass="29146">MKRSTLWVTTCLVVVLAMLLAALFSRSLSQRRAVAALLAVDKTSVSSAMEGPSDLLGYPHWNLLQGYTDAIDNISLRSDETADLFVENLSVFDDISILTMWANVSDQSVQRVAEALVARGQTIDGLLCRSSVSSQRVLDAVLSAPSNALMLVDVGFAGPDLSRLQGCTGLQYLTIDGRGGGSNKSGLSDTSNFDEEALSAILHCPSLNYLSLYHLSVSDELASGLAQSNTIMQIRLQECSISRESLQALKKAIPRTTSFVLVNGVEIEVDE</sequence>
<accession>A0A5C5V4K0</accession>
<dbReference type="AlphaFoldDB" id="A0A5C5V4K0"/>